<sequence>MDVVGSACPFVILLGLKGFFFFPSNFFLPSFL</sequence>
<name>A0A822Z2X9_NELNU</name>
<evidence type="ECO:0000313" key="2">
    <source>
        <dbReference type="EMBL" id="DAD37336.1"/>
    </source>
</evidence>
<organism evidence="2 3">
    <name type="scientific">Nelumbo nucifera</name>
    <name type="common">Sacred lotus</name>
    <dbReference type="NCBI Taxonomy" id="4432"/>
    <lineage>
        <taxon>Eukaryota</taxon>
        <taxon>Viridiplantae</taxon>
        <taxon>Streptophyta</taxon>
        <taxon>Embryophyta</taxon>
        <taxon>Tracheophyta</taxon>
        <taxon>Spermatophyta</taxon>
        <taxon>Magnoliopsida</taxon>
        <taxon>Proteales</taxon>
        <taxon>Nelumbonaceae</taxon>
        <taxon>Nelumbo</taxon>
    </lineage>
</organism>
<keyword evidence="1" id="KW-0812">Transmembrane</keyword>
<gene>
    <name evidence="2" type="ORF">HUJ06_007977</name>
</gene>
<evidence type="ECO:0000313" key="3">
    <source>
        <dbReference type="Proteomes" id="UP000607653"/>
    </source>
</evidence>
<feature type="transmembrane region" description="Helical" evidence="1">
    <location>
        <begin position="7"/>
        <end position="28"/>
    </location>
</feature>
<dbReference type="AlphaFoldDB" id="A0A822Z2X9"/>
<dbReference type="Proteomes" id="UP000607653">
    <property type="component" value="Unassembled WGS sequence"/>
</dbReference>
<dbReference type="EMBL" id="DUZY01000004">
    <property type="protein sequence ID" value="DAD37336.1"/>
    <property type="molecule type" value="Genomic_DNA"/>
</dbReference>
<comment type="caution">
    <text evidence="2">The sequence shown here is derived from an EMBL/GenBank/DDBJ whole genome shotgun (WGS) entry which is preliminary data.</text>
</comment>
<accession>A0A822Z2X9</accession>
<proteinExistence type="predicted"/>
<keyword evidence="1" id="KW-0472">Membrane</keyword>
<protein>
    <submittedName>
        <fullName evidence="2">Uncharacterized protein</fullName>
    </submittedName>
</protein>
<keyword evidence="3" id="KW-1185">Reference proteome</keyword>
<reference evidence="2 3" key="1">
    <citation type="journal article" date="2020" name="Mol. Biol. Evol.">
        <title>Distinct Expression and Methylation Patterns for Genes with Different Fates following a Single Whole-Genome Duplication in Flowering Plants.</title>
        <authorList>
            <person name="Shi T."/>
            <person name="Rahmani R.S."/>
            <person name="Gugger P.F."/>
            <person name="Wang M."/>
            <person name="Li H."/>
            <person name="Zhang Y."/>
            <person name="Li Z."/>
            <person name="Wang Q."/>
            <person name="Van de Peer Y."/>
            <person name="Marchal K."/>
            <person name="Chen J."/>
        </authorList>
    </citation>
    <scope>NUCLEOTIDE SEQUENCE [LARGE SCALE GENOMIC DNA]</scope>
    <source>
        <tissue evidence="2">Leaf</tissue>
    </source>
</reference>
<evidence type="ECO:0000256" key="1">
    <source>
        <dbReference type="SAM" id="Phobius"/>
    </source>
</evidence>
<keyword evidence="1" id="KW-1133">Transmembrane helix</keyword>